<comment type="caution">
    <text evidence="1">The sequence shown here is derived from an EMBL/GenBank/DDBJ whole genome shotgun (WGS) entry which is preliminary data.</text>
</comment>
<dbReference type="Proteomes" id="UP000280395">
    <property type="component" value="Unassembled WGS sequence"/>
</dbReference>
<gene>
    <name evidence="1" type="ORF">ALP29_200128</name>
</gene>
<evidence type="ECO:0000313" key="2">
    <source>
        <dbReference type="Proteomes" id="UP000280395"/>
    </source>
</evidence>
<sequence>MRSQYAVVQRAKCVGQPPTQAVGEPGRFFILPSLWTVHPQFVRPVDGHVLGAWTIQALGDACLVEKVQDQRVFGQSLFLRHEYSLAVLENR</sequence>
<dbReference type="AlphaFoldDB" id="A0A3M5VPM4"/>
<accession>A0A3M5VPM4</accession>
<reference evidence="1 2" key="1">
    <citation type="submission" date="2018-08" db="EMBL/GenBank/DDBJ databases">
        <title>Recombination of ecologically and evolutionarily significant loci maintains genetic cohesion in the Pseudomonas syringae species complex.</title>
        <authorList>
            <person name="Dillon M."/>
            <person name="Thakur S."/>
            <person name="Almeida R.N.D."/>
            <person name="Weir B.S."/>
            <person name="Guttman D.S."/>
        </authorList>
    </citation>
    <scope>NUCLEOTIDE SEQUENCE [LARGE SCALE GENOMIC DNA]</scope>
    <source>
        <strain evidence="1 2">ICMP 14479</strain>
    </source>
</reference>
<proteinExistence type="predicted"/>
<dbReference type="EMBL" id="RBUA01000522">
    <property type="protein sequence ID" value="RMU59475.1"/>
    <property type="molecule type" value="Genomic_DNA"/>
</dbReference>
<organism evidence="1 2">
    <name type="scientific">Pseudomonas syringae pv. avii</name>
    <dbReference type="NCBI Taxonomy" id="663959"/>
    <lineage>
        <taxon>Bacteria</taxon>
        <taxon>Pseudomonadati</taxon>
        <taxon>Pseudomonadota</taxon>
        <taxon>Gammaproteobacteria</taxon>
        <taxon>Pseudomonadales</taxon>
        <taxon>Pseudomonadaceae</taxon>
        <taxon>Pseudomonas</taxon>
        <taxon>Pseudomonas syringae</taxon>
    </lineage>
</organism>
<protein>
    <submittedName>
        <fullName evidence="1">Uncharacterized protein</fullName>
    </submittedName>
</protein>
<evidence type="ECO:0000313" key="1">
    <source>
        <dbReference type="EMBL" id="RMU59475.1"/>
    </source>
</evidence>
<name>A0A3M5VPM4_PSESX</name>